<proteinExistence type="predicted"/>
<sequence length="156" mass="17623">MKRLEHLSYEERLRKLGLDRTRGNGHKMKPRRFSLNIRKHIFTVRVTEHWHRLPREVVESPPWQIFKSCLDMVLGKPYLRVQNGALSFGEHMSRLYLDHQGVVGYQQSSGARSCVCQHLGLLTSEMTNLFIGLFGRTSCGLGGSAGGSAAGGMERL</sequence>
<organism evidence="1 2">
    <name type="scientific">Mycteria americana</name>
    <name type="common">Wood stork</name>
    <dbReference type="NCBI Taxonomy" id="33587"/>
    <lineage>
        <taxon>Eukaryota</taxon>
        <taxon>Metazoa</taxon>
        <taxon>Chordata</taxon>
        <taxon>Craniata</taxon>
        <taxon>Vertebrata</taxon>
        <taxon>Euteleostomi</taxon>
        <taxon>Archelosauria</taxon>
        <taxon>Archosauria</taxon>
        <taxon>Dinosauria</taxon>
        <taxon>Saurischia</taxon>
        <taxon>Theropoda</taxon>
        <taxon>Coelurosauria</taxon>
        <taxon>Aves</taxon>
        <taxon>Neognathae</taxon>
        <taxon>Neoaves</taxon>
        <taxon>Aequornithes</taxon>
        <taxon>Ciconiiformes</taxon>
        <taxon>Ciconiidae</taxon>
        <taxon>Mycteria</taxon>
    </lineage>
</organism>
<protein>
    <submittedName>
        <fullName evidence="1">Uncharacterized protein</fullName>
    </submittedName>
</protein>
<name>A0AAN7SAI3_MYCAM</name>
<evidence type="ECO:0000313" key="1">
    <source>
        <dbReference type="EMBL" id="KAK4832712.1"/>
    </source>
</evidence>
<dbReference type="AlphaFoldDB" id="A0AAN7SAI3"/>
<evidence type="ECO:0000313" key="2">
    <source>
        <dbReference type="Proteomes" id="UP001333110"/>
    </source>
</evidence>
<gene>
    <name evidence="1" type="ORF">QYF61_025173</name>
</gene>
<accession>A0AAN7SAI3</accession>
<dbReference type="Proteomes" id="UP001333110">
    <property type="component" value="Unassembled WGS sequence"/>
</dbReference>
<keyword evidence="2" id="KW-1185">Reference proteome</keyword>
<dbReference type="EMBL" id="JAUNZN010000001">
    <property type="protein sequence ID" value="KAK4832712.1"/>
    <property type="molecule type" value="Genomic_DNA"/>
</dbReference>
<reference evidence="1 2" key="1">
    <citation type="journal article" date="2023" name="J. Hered.">
        <title>Chromosome-level genome of the wood stork (Mycteria americana) provides insight into avian chromosome evolution.</title>
        <authorList>
            <person name="Flamio R. Jr."/>
            <person name="Ramstad K.M."/>
        </authorList>
    </citation>
    <scope>NUCLEOTIDE SEQUENCE [LARGE SCALE GENOMIC DNA]</scope>
    <source>
        <strain evidence="1">JAX WOST 10</strain>
    </source>
</reference>
<comment type="caution">
    <text evidence="1">The sequence shown here is derived from an EMBL/GenBank/DDBJ whole genome shotgun (WGS) entry which is preliminary data.</text>
</comment>